<dbReference type="PANTHER" id="PTHR11850">
    <property type="entry name" value="HOMEOBOX PROTEIN TRANSCRIPTION FACTORS"/>
    <property type="match status" value="1"/>
</dbReference>
<dbReference type="InterPro" id="IPR009057">
    <property type="entry name" value="Homeodomain-like_sf"/>
</dbReference>
<dbReference type="Gene3D" id="1.10.10.60">
    <property type="entry name" value="Homeodomain-like"/>
    <property type="match status" value="1"/>
</dbReference>
<evidence type="ECO:0000256" key="9">
    <source>
        <dbReference type="SAM" id="MobiDB-lite"/>
    </source>
</evidence>
<dbReference type="Pfam" id="PF05920">
    <property type="entry name" value="Homeobox_KN"/>
    <property type="match status" value="1"/>
</dbReference>
<dbReference type="CDD" id="cd00086">
    <property type="entry name" value="homeodomain"/>
    <property type="match status" value="1"/>
</dbReference>
<evidence type="ECO:0000256" key="5">
    <source>
        <dbReference type="ARBA" id="ARBA00023155"/>
    </source>
</evidence>
<evidence type="ECO:0000256" key="8">
    <source>
        <dbReference type="PROSITE-ProRule" id="PRU00108"/>
    </source>
</evidence>
<dbReference type="GO" id="GO:0006355">
    <property type="term" value="P:regulation of DNA-templated transcription"/>
    <property type="evidence" value="ECO:0007669"/>
    <property type="project" value="InterPro"/>
</dbReference>
<comment type="similarity">
    <text evidence="2">Belongs to the TALE/BELL homeobox family.</text>
</comment>
<dbReference type="EMBL" id="CAMAPF010000937">
    <property type="protein sequence ID" value="CAH9125432.1"/>
    <property type="molecule type" value="Genomic_DNA"/>
</dbReference>
<dbReference type="InterPro" id="IPR001356">
    <property type="entry name" value="HD"/>
</dbReference>
<feature type="region of interest" description="Disordered" evidence="9">
    <location>
        <begin position="116"/>
        <end position="139"/>
    </location>
</feature>
<feature type="DNA-binding region" description="Homeobox" evidence="8">
    <location>
        <begin position="343"/>
        <end position="405"/>
    </location>
</feature>
<dbReference type="AlphaFoldDB" id="A0AAV0EQ48"/>
<accession>A0AAV0EQ48</accession>
<dbReference type="SMART" id="SM00574">
    <property type="entry name" value="POX"/>
    <property type="match status" value="1"/>
</dbReference>
<evidence type="ECO:0000256" key="7">
    <source>
        <dbReference type="ARBA" id="ARBA00023242"/>
    </source>
</evidence>
<evidence type="ECO:0000259" key="10">
    <source>
        <dbReference type="PROSITE" id="PS50071"/>
    </source>
</evidence>
<keyword evidence="12" id="KW-1185">Reference proteome</keyword>
<dbReference type="InterPro" id="IPR008422">
    <property type="entry name" value="KN_HD"/>
</dbReference>
<dbReference type="GO" id="GO:0005634">
    <property type="term" value="C:nucleus"/>
    <property type="evidence" value="ECO:0007669"/>
    <property type="project" value="UniProtKB-SubCell"/>
</dbReference>
<name>A0AAV0EQ48_9ASTE</name>
<evidence type="ECO:0000313" key="12">
    <source>
        <dbReference type="Proteomes" id="UP001152523"/>
    </source>
</evidence>
<reference evidence="11" key="1">
    <citation type="submission" date="2022-07" db="EMBL/GenBank/DDBJ databases">
        <authorList>
            <person name="Macas J."/>
            <person name="Novak P."/>
            <person name="Neumann P."/>
        </authorList>
    </citation>
    <scope>NUCLEOTIDE SEQUENCE</scope>
</reference>
<keyword evidence="5 8" id="KW-0371">Homeobox</keyword>
<dbReference type="SUPFAM" id="SSF46689">
    <property type="entry name" value="Homeodomain-like"/>
    <property type="match status" value="1"/>
</dbReference>
<comment type="subcellular location">
    <subcellularLocation>
        <location evidence="1 8">Nucleus</location>
    </subcellularLocation>
</comment>
<evidence type="ECO:0000256" key="4">
    <source>
        <dbReference type="ARBA" id="ARBA00023125"/>
    </source>
</evidence>
<protein>
    <recommendedName>
        <fullName evidence="10">Homeobox domain-containing protein</fullName>
    </recommendedName>
</protein>
<keyword evidence="4 8" id="KW-0238">DNA-binding</keyword>
<gene>
    <name evidence="11" type="ORF">CEPIT_LOCUS26762</name>
</gene>
<evidence type="ECO:0000256" key="1">
    <source>
        <dbReference type="ARBA" id="ARBA00004123"/>
    </source>
</evidence>
<sequence length="435" mass="48341">MVDQNEMAGDEHYNNWVATNFGNGNWSAENQGMDRNVISLLLPPAMPDVAGSSIPINHNRVEQFHENDQFLLQNHRPSFPSYYSPSSVFNPFSGLPVEMMSSRKWDFNQNASGGRDIHYGASGGGGGSPSRYTAGSSSQLSLTLTAPTGHCHEEHEEGSSPSSTTYLAVVQEMLSEIAKYSVQNVDPSTLLLSCPADDGGGGGSSHPFCGPPTAISPADAESKRKHLLALLQAVDDRYSRCLEELHMVVSAFHAATDHPTTATTTTTSRRRPHFALQTVSFLYKNLRERIGNFILAVGEQCGSSSNHGGGGVTEEERSPEASLIQKQWAVQQLRKKEQQHNHLWRPQRGLPERSVAVLRAWMFQNFLHPYPKDTEKHLLAVKSGLTRSQVSNWFINARVRLWKPMIEEMYAEMNRRTLHHTLEEINSNAYANQIC</sequence>
<proteinExistence type="inferred from homology"/>
<keyword evidence="6" id="KW-0804">Transcription</keyword>
<dbReference type="GO" id="GO:0003677">
    <property type="term" value="F:DNA binding"/>
    <property type="evidence" value="ECO:0007669"/>
    <property type="project" value="UniProtKB-UniRule"/>
</dbReference>
<keyword evidence="7 8" id="KW-0539">Nucleus</keyword>
<dbReference type="SMART" id="SM00389">
    <property type="entry name" value="HOX"/>
    <property type="match status" value="1"/>
</dbReference>
<feature type="domain" description="Homeobox" evidence="10">
    <location>
        <begin position="341"/>
        <end position="404"/>
    </location>
</feature>
<dbReference type="InterPro" id="IPR006563">
    <property type="entry name" value="POX_dom"/>
</dbReference>
<dbReference type="Proteomes" id="UP001152523">
    <property type="component" value="Unassembled WGS sequence"/>
</dbReference>
<evidence type="ECO:0000256" key="3">
    <source>
        <dbReference type="ARBA" id="ARBA00023015"/>
    </source>
</evidence>
<evidence type="ECO:0000313" key="11">
    <source>
        <dbReference type="EMBL" id="CAH9125432.1"/>
    </source>
</evidence>
<organism evidence="11 12">
    <name type="scientific">Cuscuta epithymum</name>
    <dbReference type="NCBI Taxonomy" id="186058"/>
    <lineage>
        <taxon>Eukaryota</taxon>
        <taxon>Viridiplantae</taxon>
        <taxon>Streptophyta</taxon>
        <taxon>Embryophyta</taxon>
        <taxon>Tracheophyta</taxon>
        <taxon>Spermatophyta</taxon>
        <taxon>Magnoliopsida</taxon>
        <taxon>eudicotyledons</taxon>
        <taxon>Gunneridae</taxon>
        <taxon>Pentapetalae</taxon>
        <taxon>asterids</taxon>
        <taxon>lamiids</taxon>
        <taxon>Solanales</taxon>
        <taxon>Convolvulaceae</taxon>
        <taxon>Cuscuteae</taxon>
        <taxon>Cuscuta</taxon>
        <taxon>Cuscuta subgen. Cuscuta</taxon>
    </lineage>
</organism>
<evidence type="ECO:0000256" key="2">
    <source>
        <dbReference type="ARBA" id="ARBA00006454"/>
    </source>
</evidence>
<evidence type="ECO:0000256" key="6">
    <source>
        <dbReference type="ARBA" id="ARBA00023163"/>
    </source>
</evidence>
<dbReference type="PROSITE" id="PS50071">
    <property type="entry name" value="HOMEOBOX_2"/>
    <property type="match status" value="1"/>
</dbReference>
<comment type="caution">
    <text evidence="11">The sequence shown here is derived from an EMBL/GenBank/DDBJ whole genome shotgun (WGS) entry which is preliminary data.</text>
</comment>
<keyword evidence="3" id="KW-0805">Transcription regulation</keyword>
<dbReference type="Pfam" id="PF07526">
    <property type="entry name" value="POX"/>
    <property type="match status" value="1"/>
</dbReference>
<dbReference type="InterPro" id="IPR050224">
    <property type="entry name" value="TALE_homeobox"/>
</dbReference>